<comment type="caution">
    <text evidence="2">The sequence shown here is derived from an EMBL/GenBank/DDBJ whole genome shotgun (WGS) entry which is preliminary data.</text>
</comment>
<dbReference type="RefSeq" id="WP_209895605.1">
    <property type="nucleotide sequence ID" value="NZ_JAGGMR010000001.1"/>
</dbReference>
<protein>
    <recommendedName>
        <fullName evidence="4">ABC transporter permease</fullName>
    </recommendedName>
</protein>
<sequence>MTQNNRPSYSSFGLAWLLGYGAFALTYGDDPPVPATVAAVLLFGGLLAALIITGIGAVRAQRGARGREALTGKLLAAAWLIGFGALSLVIEALSTALNEPEVQTLLWPTGAGLVVGMIYLGGGLAYRDSLQYALGAWLAVMSSAALFLDGATLYWALALIGGGGYLVAALLEPRRTTAHATPDPSVTSGDTA</sequence>
<proteinExistence type="predicted"/>
<evidence type="ECO:0008006" key="4">
    <source>
        <dbReference type="Google" id="ProtNLM"/>
    </source>
</evidence>
<dbReference type="EMBL" id="JAGGMR010000001">
    <property type="protein sequence ID" value="MBP2192617.1"/>
    <property type="molecule type" value="Genomic_DNA"/>
</dbReference>
<keyword evidence="3" id="KW-1185">Reference proteome</keyword>
<feature type="transmembrane region" description="Helical" evidence="1">
    <location>
        <begin position="70"/>
        <end position="93"/>
    </location>
</feature>
<evidence type="ECO:0000256" key="1">
    <source>
        <dbReference type="SAM" id="Phobius"/>
    </source>
</evidence>
<keyword evidence="1" id="KW-1133">Transmembrane helix</keyword>
<reference evidence="2 3" key="1">
    <citation type="submission" date="2021-03" db="EMBL/GenBank/DDBJ databases">
        <title>Sequencing the genomes of 1000 actinobacteria strains.</title>
        <authorList>
            <person name="Klenk H.-P."/>
        </authorList>
    </citation>
    <scope>NUCLEOTIDE SEQUENCE [LARGE SCALE GENOMIC DNA]</scope>
    <source>
        <strain evidence="2 3">DSM 45516</strain>
    </source>
</reference>
<evidence type="ECO:0000313" key="2">
    <source>
        <dbReference type="EMBL" id="MBP2192617.1"/>
    </source>
</evidence>
<accession>A0ABS4QLN8</accession>
<gene>
    <name evidence="2" type="ORF">BJ987_005518</name>
</gene>
<dbReference type="Proteomes" id="UP001519325">
    <property type="component" value="Unassembled WGS sequence"/>
</dbReference>
<feature type="transmembrane region" description="Helical" evidence="1">
    <location>
        <begin position="105"/>
        <end position="125"/>
    </location>
</feature>
<evidence type="ECO:0000313" key="3">
    <source>
        <dbReference type="Proteomes" id="UP001519325"/>
    </source>
</evidence>
<keyword evidence="1" id="KW-0812">Transmembrane</keyword>
<feature type="transmembrane region" description="Helical" evidence="1">
    <location>
        <begin position="154"/>
        <end position="171"/>
    </location>
</feature>
<keyword evidence="1" id="KW-0472">Membrane</keyword>
<feature type="transmembrane region" description="Helical" evidence="1">
    <location>
        <begin position="132"/>
        <end position="148"/>
    </location>
</feature>
<feature type="transmembrane region" description="Helical" evidence="1">
    <location>
        <begin position="38"/>
        <end position="58"/>
    </location>
</feature>
<name>A0ABS4QLN8_9NOCA</name>
<organism evidence="2 3">
    <name type="scientific">Nocardia goodfellowii</name>
    <dbReference type="NCBI Taxonomy" id="882446"/>
    <lineage>
        <taxon>Bacteria</taxon>
        <taxon>Bacillati</taxon>
        <taxon>Actinomycetota</taxon>
        <taxon>Actinomycetes</taxon>
        <taxon>Mycobacteriales</taxon>
        <taxon>Nocardiaceae</taxon>
        <taxon>Nocardia</taxon>
    </lineage>
</organism>